<dbReference type="PANTHER" id="PTHR46890">
    <property type="entry name" value="NON-LTR RETROLELEMENT REVERSE TRANSCRIPTASE-LIKE PROTEIN-RELATED"/>
    <property type="match status" value="1"/>
</dbReference>
<dbReference type="Proteomes" id="UP000235220">
    <property type="component" value="Chromosome 15"/>
</dbReference>
<dbReference type="AlphaFoldDB" id="A0A2I4EDA4"/>
<dbReference type="RefSeq" id="XP_018817371.1">
    <property type="nucleotide sequence ID" value="XM_018961826.1"/>
</dbReference>
<gene>
    <name evidence="2" type="primary">LOC108988540</name>
</gene>
<keyword evidence="1" id="KW-1185">Reference proteome</keyword>
<accession>A0A2I4EDA4</accession>
<sequence>MWVEHPVFIGFIKQVWDVPVIGTGLVILACKLKKVKVALREWNKRVFGRTNTHIESLEAKVEGLEGCLQREWDIDAERELVLASDKLNSWRRREDIRLAQNKMEYGIWKVIVHVWLANKRRKRIKGMRTPDGVEFNSPEEIHNGAVEYFADFLKNTNQSRVLPNLSDLISPVIDVEDCTCLCFTHSLDEVKKALFSIPINSSPGPDGFGAGFFQGDRGLRQGDPLSPYLFIIIQEVLSRLLKQSVSSHKIDNFSQPRGTPQISHLMYADDIVPQSIIKL</sequence>
<dbReference type="KEGG" id="jre:108988540"/>
<dbReference type="OrthoDB" id="1932527at2759"/>
<evidence type="ECO:0000313" key="2">
    <source>
        <dbReference type="RefSeq" id="XP_018817371.1"/>
    </source>
</evidence>
<dbReference type="InterPro" id="IPR052343">
    <property type="entry name" value="Retrotransposon-Effector_Assoc"/>
</dbReference>
<dbReference type="Gramene" id="Jr15_06590_p1">
    <property type="protein sequence ID" value="cds.Jr15_06590_p1"/>
    <property type="gene ID" value="Jr15_06590"/>
</dbReference>
<reference evidence="2" key="1">
    <citation type="submission" date="2025-08" db="UniProtKB">
        <authorList>
            <consortium name="RefSeq"/>
        </authorList>
    </citation>
    <scope>IDENTIFICATION</scope>
    <source>
        <tissue evidence="2">Leaves</tissue>
    </source>
</reference>
<organism evidence="1 2">
    <name type="scientific">Juglans regia</name>
    <name type="common">English walnut</name>
    <dbReference type="NCBI Taxonomy" id="51240"/>
    <lineage>
        <taxon>Eukaryota</taxon>
        <taxon>Viridiplantae</taxon>
        <taxon>Streptophyta</taxon>
        <taxon>Embryophyta</taxon>
        <taxon>Tracheophyta</taxon>
        <taxon>Spermatophyta</taxon>
        <taxon>Magnoliopsida</taxon>
        <taxon>eudicotyledons</taxon>
        <taxon>Gunneridae</taxon>
        <taxon>Pentapetalae</taxon>
        <taxon>rosids</taxon>
        <taxon>fabids</taxon>
        <taxon>Fagales</taxon>
        <taxon>Juglandaceae</taxon>
        <taxon>Juglans</taxon>
    </lineage>
</organism>
<name>A0A2I4EDA4_JUGRE</name>
<protein>
    <submittedName>
        <fullName evidence="2">Uncharacterized protein LOC108988540</fullName>
    </submittedName>
</protein>
<dbReference type="STRING" id="51240.A0A2I4EDA4"/>
<evidence type="ECO:0000313" key="1">
    <source>
        <dbReference type="Proteomes" id="UP000235220"/>
    </source>
</evidence>
<dbReference type="GeneID" id="108988540"/>
<dbReference type="PANTHER" id="PTHR46890:SF48">
    <property type="entry name" value="RNA-DIRECTED DNA POLYMERASE"/>
    <property type="match status" value="1"/>
</dbReference>
<proteinExistence type="predicted"/>